<protein>
    <submittedName>
        <fullName evidence="4">D-threitol dehydrogenase</fullName>
    </submittedName>
</protein>
<evidence type="ECO:0000256" key="1">
    <source>
        <dbReference type="ARBA" id="ARBA00006484"/>
    </source>
</evidence>
<dbReference type="PRINTS" id="PR00080">
    <property type="entry name" value="SDRFAMILY"/>
</dbReference>
<dbReference type="InterPro" id="IPR002347">
    <property type="entry name" value="SDR_fam"/>
</dbReference>
<reference evidence="4 5" key="1">
    <citation type="submission" date="2016-09" db="EMBL/GenBank/DDBJ databases">
        <title>Rhizobium oryziradicis sp. nov., isolated from the root of rice.</title>
        <authorList>
            <person name="Zhao J."/>
            <person name="Zhang X."/>
        </authorList>
    </citation>
    <scope>NUCLEOTIDE SEQUENCE [LARGE SCALE GENOMIC DNA]</scope>
    <source>
        <strain evidence="4 5">N19</strain>
    </source>
</reference>
<dbReference type="SMART" id="SM00822">
    <property type="entry name" value="PKS_KR"/>
    <property type="match status" value="1"/>
</dbReference>
<proteinExistence type="inferred from homology"/>
<feature type="domain" description="Ketoreductase" evidence="3">
    <location>
        <begin position="17"/>
        <end position="194"/>
    </location>
</feature>
<dbReference type="PANTHER" id="PTHR42760:SF115">
    <property type="entry name" value="3-OXOACYL-[ACYL-CARRIER-PROTEIN] REDUCTASE FABG"/>
    <property type="match status" value="1"/>
</dbReference>
<dbReference type="PROSITE" id="PS00061">
    <property type="entry name" value="ADH_SHORT"/>
    <property type="match status" value="1"/>
</dbReference>
<dbReference type="Pfam" id="PF13561">
    <property type="entry name" value="adh_short_C2"/>
    <property type="match status" value="1"/>
</dbReference>
<sequence length="257" mass="26135">MTAQAPDIDLNFPLTGKVALVTGGASGIGAAISEAFVAKGAHVAVLDINAEVAKAKALALGDQARAFECNVANPASVQAAVRDVVSAFGGVDIAVNSAGVAVLAPADQLSEEDWDKTININLKGSFLVTQAVGKVMIAAGKGGKIINLASQAGTVAIEDHVAYCASKFGVIGMSKTFAAEWGRHGICVNTISPTIVLTELGKNAWTGEKGEAAKRRIPNGRFAFPEEIAAAAVFLASSGANMINGADLLIDGGYTIL</sequence>
<organism evidence="4 5">
    <name type="scientific">Rhizobium oryziradicis</name>
    <dbReference type="NCBI Taxonomy" id="1867956"/>
    <lineage>
        <taxon>Bacteria</taxon>
        <taxon>Pseudomonadati</taxon>
        <taxon>Pseudomonadota</taxon>
        <taxon>Alphaproteobacteria</taxon>
        <taxon>Hyphomicrobiales</taxon>
        <taxon>Rhizobiaceae</taxon>
        <taxon>Rhizobium/Agrobacterium group</taxon>
        <taxon>Rhizobium</taxon>
    </lineage>
</organism>
<dbReference type="GO" id="GO:0016616">
    <property type="term" value="F:oxidoreductase activity, acting on the CH-OH group of donors, NAD or NADP as acceptor"/>
    <property type="evidence" value="ECO:0007669"/>
    <property type="project" value="TreeGrafter"/>
</dbReference>
<dbReference type="InterPro" id="IPR057326">
    <property type="entry name" value="KR_dom"/>
</dbReference>
<evidence type="ECO:0000313" key="5">
    <source>
        <dbReference type="Proteomes" id="UP000186894"/>
    </source>
</evidence>
<keyword evidence="5" id="KW-1185">Reference proteome</keyword>
<name>A0A1Q8ZWN5_9HYPH</name>
<dbReference type="Gene3D" id="3.40.50.720">
    <property type="entry name" value="NAD(P)-binding Rossmann-like Domain"/>
    <property type="match status" value="1"/>
</dbReference>
<evidence type="ECO:0000259" key="3">
    <source>
        <dbReference type="SMART" id="SM00822"/>
    </source>
</evidence>
<dbReference type="PRINTS" id="PR00081">
    <property type="entry name" value="GDHRDH"/>
</dbReference>
<accession>A0A1Q8ZWN5</accession>
<dbReference type="OrthoDB" id="286404at2"/>
<dbReference type="AlphaFoldDB" id="A0A1Q8ZWN5"/>
<dbReference type="InterPro" id="IPR036291">
    <property type="entry name" value="NAD(P)-bd_dom_sf"/>
</dbReference>
<dbReference type="EMBL" id="MKIM01000021">
    <property type="protein sequence ID" value="OLP46462.1"/>
    <property type="molecule type" value="Genomic_DNA"/>
</dbReference>
<gene>
    <name evidence="4" type="ORF">BJF95_04220</name>
</gene>
<dbReference type="Proteomes" id="UP000186894">
    <property type="component" value="Unassembled WGS sequence"/>
</dbReference>
<evidence type="ECO:0000256" key="2">
    <source>
        <dbReference type="ARBA" id="ARBA00023002"/>
    </source>
</evidence>
<dbReference type="STRING" id="1867956.BJF95_04220"/>
<dbReference type="InterPro" id="IPR020904">
    <property type="entry name" value="Sc_DH/Rdtase_CS"/>
</dbReference>
<dbReference type="CDD" id="cd05233">
    <property type="entry name" value="SDR_c"/>
    <property type="match status" value="1"/>
</dbReference>
<evidence type="ECO:0000313" key="4">
    <source>
        <dbReference type="EMBL" id="OLP46462.1"/>
    </source>
</evidence>
<dbReference type="FunFam" id="3.40.50.720:FF:000084">
    <property type="entry name" value="Short-chain dehydrogenase reductase"/>
    <property type="match status" value="1"/>
</dbReference>
<dbReference type="RefSeq" id="WP_075638052.1">
    <property type="nucleotide sequence ID" value="NZ_MKIM01000021.1"/>
</dbReference>
<dbReference type="PANTHER" id="PTHR42760">
    <property type="entry name" value="SHORT-CHAIN DEHYDROGENASES/REDUCTASES FAMILY MEMBER"/>
    <property type="match status" value="1"/>
</dbReference>
<dbReference type="NCBIfam" id="NF005309">
    <property type="entry name" value="PRK06841.1"/>
    <property type="match status" value="1"/>
</dbReference>
<dbReference type="SUPFAM" id="SSF51735">
    <property type="entry name" value="NAD(P)-binding Rossmann-fold domains"/>
    <property type="match status" value="1"/>
</dbReference>
<comment type="caution">
    <text evidence="4">The sequence shown here is derived from an EMBL/GenBank/DDBJ whole genome shotgun (WGS) entry which is preliminary data.</text>
</comment>
<keyword evidence="2" id="KW-0560">Oxidoreductase</keyword>
<comment type="similarity">
    <text evidence="1">Belongs to the short-chain dehydrogenases/reductases (SDR) family.</text>
</comment>